<keyword evidence="4 9" id="KW-0503">Monooxygenase</keyword>
<sequence>MPKRIRLNFIEKNCPTVDNIGMWRHPDSRPELYKELHYWTDLAQLLEEARFDAIFFADALGPFSTYGNSRDTAVREGMSLPINDPLYLIPAMAAVTEHLGFAVTSSITYDHPYAMARKMSTLDHLTGGRIGWNIVTSNLNSAALNFGWREQLEHDRRYDRGDEFLEVCYKLWERSWEDDAVVRDRQRRVYTDPSKVHDIGHEGEFFKVPGIHLSEPSPQRTPVLFQAGSSQRGRLFAAKHAECVFLNAMTPEETKYLVDDIRSKAKEAGRDPADILFFPRFVPVVAPTEREAREKFESYLEQVSTEGTLALLSSWSGIDFSAFGRDELLAFIERKGNGSQYIADYLSRASAERPLTVPDLAKLYAFGGIENVAVGSAEQIAERMIAFADATGIDGFNVAYAIRPASVRDFADLVVPELQRLGRVQSEYEAGSLRGKLFGHGDRLKPGHPGTRTELNANAPTS</sequence>
<dbReference type="InterPro" id="IPR051260">
    <property type="entry name" value="Diverse_substr_monoxygenases"/>
</dbReference>
<evidence type="ECO:0000256" key="6">
    <source>
        <dbReference type="PIRSR" id="PIRSR000337-1"/>
    </source>
</evidence>
<dbReference type="RefSeq" id="WP_119147646.1">
    <property type="nucleotide sequence ID" value="NZ_JBHSOV010000060.1"/>
</dbReference>
<keyword evidence="3" id="KW-0560">Oxidoreductase</keyword>
<dbReference type="PANTHER" id="PTHR30011:SF16">
    <property type="entry name" value="C2H2 FINGER DOMAIN TRANSCRIPTION FACTOR (EUROFUNG)-RELATED"/>
    <property type="match status" value="1"/>
</dbReference>
<feature type="binding site" evidence="6">
    <location>
        <position position="154"/>
    </location>
    <ligand>
        <name>FMN</name>
        <dbReference type="ChEBI" id="CHEBI:58210"/>
    </ligand>
</feature>
<protein>
    <submittedName>
        <fullName evidence="9">FMN-dependent monooxygenase</fullName>
    </submittedName>
</protein>
<evidence type="ECO:0000256" key="2">
    <source>
        <dbReference type="ARBA" id="ARBA00022643"/>
    </source>
</evidence>
<feature type="binding site" evidence="6">
    <location>
        <position position="158"/>
    </location>
    <ligand>
        <name>FMN</name>
        <dbReference type="ChEBI" id="CHEBI:58210"/>
    </ligand>
</feature>
<dbReference type="GO" id="GO:0016705">
    <property type="term" value="F:oxidoreductase activity, acting on paired donors, with incorporation or reduction of molecular oxygen"/>
    <property type="evidence" value="ECO:0007669"/>
    <property type="project" value="InterPro"/>
</dbReference>
<feature type="region of interest" description="Disordered" evidence="7">
    <location>
        <begin position="440"/>
        <end position="462"/>
    </location>
</feature>
<comment type="similarity">
    <text evidence="5">Belongs to the NtaA/SnaA/DszA monooxygenase family.</text>
</comment>
<feature type="binding site" evidence="6">
    <location>
        <position position="229"/>
    </location>
    <ligand>
        <name>FMN</name>
        <dbReference type="ChEBI" id="CHEBI:58210"/>
    </ligand>
</feature>
<dbReference type="Gene3D" id="3.20.20.30">
    <property type="entry name" value="Luciferase-like domain"/>
    <property type="match status" value="1"/>
</dbReference>
<dbReference type="Pfam" id="PF00296">
    <property type="entry name" value="Bac_luciferase"/>
    <property type="match status" value="1"/>
</dbReference>
<feature type="compositionally biased region" description="Polar residues" evidence="7">
    <location>
        <begin position="453"/>
        <end position="462"/>
    </location>
</feature>
<dbReference type="AlphaFoldDB" id="A0A398CWU9"/>
<dbReference type="InterPro" id="IPR011251">
    <property type="entry name" value="Luciferase-like_dom"/>
</dbReference>
<dbReference type="InterPro" id="IPR036661">
    <property type="entry name" value="Luciferase-like_sf"/>
</dbReference>
<organism evidence="9 10">
    <name type="scientific">Cohnella faecalis</name>
    <dbReference type="NCBI Taxonomy" id="2315694"/>
    <lineage>
        <taxon>Bacteria</taxon>
        <taxon>Bacillati</taxon>
        <taxon>Bacillota</taxon>
        <taxon>Bacilli</taxon>
        <taxon>Bacillales</taxon>
        <taxon>Paenibacillaceae</taxon>
        <taxon>Cohnella</taxon>
    </lineage>
</organism>
<evidence type="ECO:0000313" key="10">
    <source>
        <dbReference type="Proteomes" id="UP000266340"/>
    </source>
</evidence>
<feature type="binding site" evidence="6">
    <location>
        <position position="58"/>
    </location>
    <ligand>
        <name>FMN</name>
        <dbReference type="ChEBI" id="CHEBI:58210"/>
    </ligand>
</feature>
<evidence type="ECO:0000259" key="8">
    <source>
        <dbReference type="Pfam" id="PF00296"/>
    </source>
</evidence>
<name>A0A398CWU9_9BACL</name>
<feature type="domain" description="Luciferase-like" evidence="8">
    <location>
        <begin position="33"/>
        <end position="390"/>
    </location>
</feature>
<accession>A0A398CWU9</accession>
<evidence type="ECO:0000256" key="3">
    <source>
        <dbReference type="ARBA" id="ARBA00023002"/>
    </source>
</evidence>
<dbReference type="NCBIfam" id="TIGR03860">
    <property type="entry name" value="FMN_nitrolo"/>
    <property type="match status" value="1"/>
</dbReference>
<feature type="binding site" evidence="6">
    <location>
        <position position="230"/>
    </location>
    <ligand>
        <name>FMN</name>
        <dbReference type="ChEBI" id="CHEBI:58210"/>
    </ligand>
</feature>
<evidence type="ECO:0000256" key="5">
    <source>
        <dbReference type="ARBA" id="ARBA00033748"/>
    </source>
</evidence>
<reference evidence="9 10" key="1">
    <citation type="submission" date="2018-09" db="EMBL/GenBank/DDBJ databases">
        <title>Cohnella cavernae sp. nov., isolated from a karst cave.</title>
        <authorList>
            <person name="Zhu H."/>
        </authorList>
    </citation>
    <scope>NUCLEOTIDE SEQUENCE [LARGE SCALE GENOMIC DNA]</scope>
    <source>
        <strain evidence="9 10">K2E09-144</strain>
    </source>
</reference>
<dbReference type="PANTHER" id="PTHR30011">
    <property type="entry name" value="ALKANESULFONATE MONOOXYGENASE-RELATED"/>
    <property type="match status" value="1"/>
</dbReference>
<keyword evidence="10" id="KW-1185">Reference proteome</keyword>
<evidence type="ECO:0000256" key="4">
    <source>
        <dbReference type="ARBA" id="ARBA00023033"/>
    </source>
</evidence>
<dbReference type="SUPFAM" id="SSF51679">
    <property type="entry name" value="Bacterial luciferase-like"/>
    <property type="match status" value="1"/>
</dbReference>
<evidence type="ECO:0000313" key="9">
    <source>
        <dbReference type="EMBL" id="RIE05048.1"/>
    </source>
</evidence>
<proteinExistence type="inferred from homology"/>
<dbReference type="CDD" id="cd01095">
    <property type="entry name" value="Nitrilotriacetate_monoxgenase"/>
    <property type="match status" value="1"/>
</dbReference>
<keyword evidence="2 6" id="KW-0288">FMN</keyword>
<gene>
    <name evidence="9" type="ORF">D3H35_02620</name>
</gene>
<dbReference type="OrthoDB" id="3265338at2"/>
<keyword evidence="1 6" id="KW-0285">Flavoprotein</keyword>
<dbReference type="InterPro" id="IPR016215">
    <property type="entry name" value="NTA_MOA"/>
</dbReference>
<dbReference type="EMBL" id="QXJM01000016">
    <property type="protein sequence ID" value="RIE05048.1"/>
    <property type="molecule type" value="Genomic_DNA"/>
</dbReference>
<evidence type="ECO:0000256" key="7">
    <source>
        <dbReference type="SAM" id="MobiDB-lite"/>
    </source>
</evidence>
<dbReference type="GO" id="GO:0004497">
    <property type="term" value="F:monooxygenase activity"/>
    <property type="evidence" value="ECO:0007669"/>
    <property type="project" value="UniProtKB-KW"/>
</dbReference>
<feature type="binding site" evidence="6">
    <location>
        <position position="104"/>
    </location>
    <ligand>
        <name>FMN</name>
        <dbReference type="ChEBI" id="CHEBI:58210"/>
    </ligand>
</feature>
<comment type="caution">
    <text evidence="9">The sequence shown here is derived from an EMBL/GenBank/DDBJ whole genome shotgun (WGS) entry which is preliminary data.</text>
</comment>
<dbReference type="PIRSF" id="PIRSF000337">
    <property type="entry name" value="NTA_MOA"/>
    <property type="match status" value="1"/>
</dbReference>
<dbReference type="Proteomes" id="UP000266340">
    <property type="component" value="Unassembled WGS sequence"/>
</dbReference>
<evidence type="ECO:0000256" key="1">
    <source>
        <dbReference type="ARBA" id="ARBA00022630"/>
    </source>
</evidence>